<dbReference type="InterPro" id="IPR009057">
    <property type="entry name" value="Homeodomain-like_sf"/>
</dbReference>
<feature type="region of interest" description="Disordered" evidence="8">
    <location>
        <begin position="95"/>
        <end position="116"/>
    </location>
</feature>
<dbReference type="GO" id="GO:0000981">
    <property type="term" value="F:DNA-binding transcription factor activity, RNA polymerase II-specific"/>
    <property type="evidence" value="ECO:0007669"/>
    <property type="project" value="InterPro"/>
</dbReference>
<feature type="DNA-binding region" description="Homeobox" evidence="6">
    <location>
        <begin position="188"/>
        <end position="247"/>
    </location>
</feature>
<proteinExistence type="inferred from homology"/>
<evidence type="ECO:0000256" key="6">
    <source>
        <dbReference type="PROSITE-ProRule" id="PRU00108"/>
    </source>
</evidence>
<evidence type="ECO:0000256" key="8">
    <source>
        <dbReference type="SAM" id="MobiDB-lite"/>
    </source>
</evidence>
<evidence type="ECO:0000256" key="2">
    <source>
        <dbReference type="ARBA" id="ARBA00023125"/>
    </source>
</evidence>
<feature type="compositionally biased region" description="Basic and acidic residues" evidence="8">
    <location>
        <begin position="309"/>
        <end position="325"/>
    </location>
</feature>
<dbReference type="SUPFAM" id="SSF46689">
    <property type="entry name" value="Homeodomain-like"/>
    <property type="match status" value="1"/>
</dbReference>
<comment type="similarity">
    <text evidence="5">Belongs to the H2.0 homeobox family.</text>
</comment>
<evidence type="ECO:0000256" key="5">
    <source>
        <dbReference type="ARBA" id="ARBA00038504"/>
    </source>
</evidence>
<dbReference type="InParanoid" id="K1Q0E3"/>
<accession>K1Q0E3</accession>
<dbReference type="PANTHER" id="PTHR24331">
    <property type="entry name" value="DBX"/>
    <property type="match status" value="1"/>
</dbReference>
<evidence type="ECO:0000256" key="7">
    <source>
        <dbReference type="RuleBase" id="RU000682"/>
    </source>
</evidence>
<evidence type="ECO:0000313" key="9">
    <source>
        <dbReference type="EMBL" id="EKC22300.1"/>
    </source>
</evidence>
<organism evidence="9">
    <name type="scientific">Magallana gigas</name>
    <name type="common">Pacific oyster</name>
    <name type="synonym">Crassostrea gigas</name>
    <dbReference type="NCBI Taxonomy" id="29159"/>
    <lineage>
        <taxon>Eukaryota</taxon>
        <taxon>Metazoa</taxon>
        <taxon>Spiralia</taxon>
        <taxon>Lophotrochozoa</taxon>
        <taxon>Mollusca</taxon>
        <taxon>Bivalvia</taxon>
        <taxon>Autobranchia</taxon>
        <taxon>Pteriomorphia</taxon>
        <taxon>Ostreida</taxon>
        <taxon>Ostreoidea</taxon>
        <taxon>Ostreidae</taxon>
        <taxon>Magallana</taxon>
    </lineage>
</organism>
<feature type="region of interest" description="Disordered" evidence="8">
    <location>
        <begin position="54"/>
        <end position="81"/>
    </location>
</feature>
<dbReference type="InterPro" id="IPR017970">
    <property type="entry name" value="Homeobox_CS"/>
</dbReference>
<name>K1Q0E3_MAGGI</name>
<dbReference type="GO" id="GO:0005634">
    <property type="term" value="C:nucleus"/>
    <property type="evidence" value="ECO:0007669"/>
    <property type="project" value="UniProtKB-SubCell"/>
</dbReference>
<dbReference type="Gene3D" id="1.10.10.60">
    <property type="entry name" value="Homeodomain-like"/>
    <property type="match status" value="1"/>
</dbReference>
<dbReference type="CDD" id="cd00086">
    <property type="entry name" value="homeodomain"/>
    <property type="match status" value="1"/>
</dbReference>
<dbReference type="PANTHER" id="PTHR24331:SF0">
    <property type="entry name" value="DBX"/>
    <property type="match status" value="1"/>
</dbReference>
<gene>
    <name evidence="9" type="ORF">CGI_10002480</name>
</gene>
<feature type="region of interest" description="Disordered" evidence="8">
    <location>
        <begin position="246"/>
        <end position="341"/>
    </location>
</feature>
<keyword evidence="3 6" id="KW-0371">Homeobox</keyword>
<dbReference type="PROSITE" id="PS50071">
    <property type="entry name" value="HOMEOBOX_2"/>
    <property type="match status" value="1"/>
</dbReference>
<dbReference type="InterPro" id="IPR051662">
    <property type="entry name" value="H2.0_Homeobox_NeuralPatt"/>
</dbReference>
<dbReference type="AlphaFoldDB" id="K1Q0E3"/>
<dbReference type="SMART" id="SM00389">
    <property type="entry name" value="HOX"/>
    <property type="match status" value="1"/>
</dbReference>
<dbReference type="Pfam" id="PF00046">
    <property type="entry name" value="Homeodomain"/>
    <property type="match status" value="1"/>
</dbReference>
<keyword evidence="1" id="KW-0217">Developmental protein</keyword>
<dbReference type="GO" id="GO:0003677">
    <property type="term" value="F:DNA binding"/>
    <property type="evidence" value="ECO:0007669"/>
    <property type="project" value="UniProtKB-UniRule"/>
</dbReference>
<dbReference type="HOGENOM" id="CLU_053401_0_0_1"/>
<keyword evidence="2 6" id="KW-0238">DNA-binding</keyword>
<dbReference type="FunFam" id="1.10.10.60:FF:000177">
    <property type="entry name" value="Homeobox protein DBX1"/>
    <property type="match status" value="1"/>
</dbReference>
<evidence type="ECO:0000256" key="3">
    <source>
        <dbReference type="ARBA" id="ARBA00023155"/>
    </source>
</evidence>
<dbReference type="PRINTS" id="PR00024">
    <property type="entry name" value="HOMEOBOX"/>
</dbReference>
<dbReference type="InterPro" id="IPR000047">
    <property type="entry name" value="HTH_motif"/>
</dbReference>
<evidence type="ECO:0000256" key="4">
    <source>
        <dbReference type="ARBA" id="ARBA00023242"/>
    </source>
</evidence>
<protein>
    <submittedName>
        <fullName evidence="9">Homeobox protein DBX1-A</fullName>
    </submittedName>
</protein>
<reference evidence="9" key="1">
    <citation type="journal article" date="2012" name="Nature">
        <title>The oyster genome reveals stress adaptation and complexity of shell formation.</title>
        <authorList>
            <person name="Zhang G."/>
            <person name="Fang X."/>
            <person name="Guo X."/>
            <person name="Li L."/>
            <person name="Luo R."/>
            <person name="Xu F."/>
            <person name="Yang P."/>
            <person name="Zhang L."/>
            <person name="Wang X."/>
            <person name="Qi H."/>
            <person name="Xiong Z."/>
            <person name="Que H."/>
            <person name="Xie Y."/>
            <person name="Holland P.W."/>
            <person name="Paps J."/>
            <person name="Zhu Y."/>
            <person name="Wu F."/>
            <person name="Chen Y."/>
            <person name="Wang J."/>
            <person name="Peng C."/>
            <person name="Meng J."/>
            <person name="Yang L."/>
            <person name="Liu J."/>
            <person name="Wen B."/>
            <person name="Zhang N."/>
            <person name="Huang Z."/>
            <person name="Zhu Q."/>
            <person name="Feng Y."/>
            <person name="Mount A."/>
            <person name="Hedgecock D."/>
            <person name="Xu Z."/>
            <person name="Liu Y."/>
            <person name="Domazet-Loso T."/>
            <person name="Du Y."/>
            <person name="Sun X."/>
            <person name="Zhang S."/>
            <person name="Liu B."/>
            <person name="Cheng P."/>
            <person name="Jiang X."/>
            <person name="Li J."/>
            <person name="Fan D."/>
            <person name="Wang W."/>
            <person name="Fu W."/>
            <person name="Wang T."/>
            <person name="Wang B."/>
            <person name="Zhang J."/>
            <person name="Peng Z."/>
            <person name="Li Y."/>
            <person name="Li N."/>
            <person name="Wang J."/>
            <person name="Chen M."/>
            <person name="He Y."/>
            <person name="Tan F."/>
            <person name="Song X."/>
            <person name="Zheng Q."/>
            <person name="Huang R."/>
            <person name="Yang H."/>
            <person name="Du X."/>
            <person name="Chen L."/>
            <person name="Yang M."/>
            <person name="Gaffney P.M."/>
            <person name="Wang S."/>
            <person name="Luo L."/>
            <person name="She Z."/>
            <person name="Ming Y."/>
            <person name="Huang W."/>
            <person name="Zhang S."/>
            <person name="Huang B."/>
            <person name="Zhang Y."/>
            <person name="Qu T."/>
            <person name="Ni P."/>
            <person name="Miao G."/>
            <person name="Wang J."/>
            <person name="Wang Q."/>
            <person name="Steinberg C.E."/>
            <person name="Wang H."/>
            <person name="Li N."/>
            <person name="Qian L."/>
            <person name="Zhang G."/>
            <person name="Li Y."/>
            <person name="Yang H."/>
            <person name="Liu X."/>
            <person name="Wang J."/>
            <person name="Yin Y."/>
            <person name="Wang J."/>
        </authorList>
    </citation>
    <scope>NUCLEOTIDE SEQUENCE [LARGE SCALE GENOMIC DNA]</scope>
    <source>
        <strain evidence="9">05x7-T-G4-1.051#20</strain>
    </source>
</reference>
<dbReference type="PROSITE" id="PS00027">
    <property type="entry name" value="HOMEOBOX_1"/>
    <property type="match status" value="1"/>
</dbReference>
<evidence type="ECO:0000256" key="1">
    <source>
        <dbReference type="ARBA" id="ARBA00022473"/>
    </source>
</evidence>
<comment type="subcellular location">
    <subcellularLocation>
        <location evidence="6 7">Nucleus</location>
    </subcellularLocation>
</comment>
<dbReference type="EMBL" id="JH817829">
    <property type="protein sequence ID" value="EKC22300.1"/>
    <property type="molecule type" value="Genomic_DNA"/>
</dbReference>
<dbReference type="InterPro" id="IPR001356">
    <property type="entry name" value="HD"/>
</dbReference>
<sequence>MFPNVISPSQLYQTYLRSAANLDCTQGLGQPGPSPSFLVENLLRERNHSLLSRQFPLGRPVLPPQPKSPGEGTRQNPSNSPFLKFGVNAILGSSEEDDAQKQVEEPCTSTLTTPPSSLPGLPASYLKACGTGLGQGLPHPTAFLPRHPFYDPHLSGMLRHPYFTNSPLLPVPNAFTFLSSMRGKPRRGMLRRAVFSDMQRKGLEKMFQKQKYISKPDRKKLAAKLGLKDSQVKIWFQNRRMKWRNSKERELLSGGGSRDATLTSKSNQCEDEDETISKQRHEALNLSECTQTKPMDDNLSPCKSNPVHHLHDLPEVESDNEHVMDDAETTSSDSEDEIDVS</sequence>
<dbReference type="InterPro" id="IPR020479">
    <property type="entry name" value="HD_metazoa"/>
</dbReference>
<keyword evidence="4 6" id="KW-0539">Nucleus</keyword>
<dbReference type="PRINTS" id="PR00031">
    <property type="entry name" value="HTHREPRESSR"/>
</dbReference>